<reference evidence="3 4" key="1">
    <citation type="submission" date="2016-10" db="EMBL/GenBank/DDBJ databases">
        <title>Comparative genome analysis of multiple Pseudomonas spp. focuses on biocontrol and plant growth promoting traits.</title>
        <authorList>
            <person name="Tao X.-Y."/>
            <person name="Taylor C.G."/>
        </authorList>
    </citation>
    <scope>NUCLEOTIDE SEQUENCE [LARGE SCALE GENOMIC DNA]</scope>
    <source>
        <strain evidence="3 4">2F9</strain>
    </source>
</reference>
<protein>
    <submittedName>
        <fullName evidence="3">Phage tail tape measure protein</fullName>
    </submittedName>
</protein>
<proteinExistence type="predicted"/>
<gene>
    <name evidence="3" type="ORF">BK672_00530</name>
</gene>
<accession>A0A423NIQ1</accession>
<evidence type="ECO:0000259" key="2">
    <source>
        <dbReference type="Pfam" id="PF10145"/>
    </source>
</evidence>
<evidence type="ECO:0000313" key="4">
    <source>
        <dbReference type="Proteomes" id="UP000283650"/>
    </source>
</evidence>
<comment type="caution">
    <text evidence="3">The sequence shown here is derived from an EMBL/GenBank/DDBJ whole genome shotgun (WGS) entry which is preliminary data.</text>
</comment>
<feature type="domain" description="Phage tail tape measure protein" evidence="2">
    <location>
        <begin position="145"/>
        <end position="342"/>
    </location>
</feature>
<dbReference type="NCBIfam" id="TIGR01760">
    <property type="entry name" value="tape_meas_TP901"/>
    <property type="match status" value="1"/>
</dbReference>
<feature type="compositionally biased region" description="Polar residues" evidence="1">
    <location>
        <begin position="564"/>
        <end position="582"/>
    </location>
</feature>
<evidence type="ECO:0000313" key="3">
    <source>
        <dbReference type="EMBL" id="RON98135.1"/>
    </source>
</evidence>
<dbReference type="EMBL" id="MOBY01000001">
    <property type="protein sequence ID" value="RON98135.1"/>
    <property type="molecule type" value="Genomic_DNA"/>
</dbReference>
<dbReference type="Proteomes" id="UP000283650">
    <property type="component" value="Unassembled WGS sequence"/>
</dbReference>
<sequence length="792" mass="80738">MAETRYSPMLASANSSVGFSNTGLAGERSAFDVIANPLAELKLAVVAASQDIRLLIKEQIKLREVMVALQSLSKASSPTSAPVSAPKSKLTAEIEQRQPPAFLQPTMALQTAMARLKQVPGMDGDLKSMEIANLAMASEKAVAGSGATAVSLAEVEYAAGKSGVGANLTGDAKEKELLDFGRDAATNATAFGIELKAAGEMLTVWRTSLKLDRAQAQSLADASIHLGKNSLKATAADIGSVVQSSGETGVAAGIAPEQLAALAAALLNADVDTSGAATSVKSISAALAKGTKGSVAERAAWATLGLQPDKLTENVPQTVFKALEALKQKPASEQSALIKTLFNGDEGVSKLLEKPQDVEKTFALLTARKPLDPQTELLKTLSTGSDGLHQLMAKPADTPVSPVPLQGPTQSIEPQYKGAVQRSADPAGGSPQQSWNALEASRNRLATAVAPDAQTLDSLTNTLNWAAEKAEANPKVATSLTIAAAGITAFVGALLAKAADNFVGKLVKGIATKLPKGLGKWIADIDVAGDSGKPVENSPLDEPNPKKPSLKKGRGLKPRRVSLGSLTQRKSHQPLISSGSSAARNPLIRQTSAWPASMTAFAGSSSASPMHAAPLSGSYAKAGALLAKKAPPLRLLTAGYELVNGVRHGDTRSVVSSGASLAGASAGAAVGAALGTLILPGVGTAIGGWLGSMAGGAIGESLGDKLGTQVDRLGAPAQVSKDLITTSAIPATTAASQPVTFNSTIQINGQDLASAQALANLVVQTTMGQLGQIMPTNPLATRRDAALTDGVA</sequence>
<name>A0A423NIQ1_PSEFL</name>
<feature type="compositionally biased region" description="Basic residues" evidence="1">
    <location>
        <begin position="548"/>
        <end position="560"/>
    </location>
</feature>
<dbReference type="Pfam" id="PF10145">
    <property type="entry name" value="PhageMin_Tail"/>
    <property type="match status" value="1"/>
</dbReference>
<dbReference type="AlphaFoldDB" id="A0A423NIQ1"/>
<feature type="region of interest" description="Disordered" evidence="1">
    <location>
        <begin position="532"/>
        <end position="582"/>
    </location>
</feature>
<organism evidence="3 4">
    <name type="scientific">Pseudomonas fluorescens</name>
    <dbReference type="NCBI Taxonomy" id="294"/>
    <lineage>
        <taxon>Bacteria</taxon>
        <taxon>Pseudomonadati</taxon>
        <taxon>Pseudomonadota</taxon>
        <taxon>Gammaproteobacteria</taxon>
        <taxon>Pseudomonadales</taxon>
        <taxon>Pseudomonadaceae</taxon>
        <taxon>Pseudomonas</taxon>
    </lineage>
</organism>
<evidence type="ECO:0000256" key="1">
    <source>
        <dbReference type="SAM" id="MobiDB-lite"/>
    </source>
</evidence>
<dbReference type="InterPro" id="IPR010090">
    <property type="entry name" value="Phage_tape_meas"/>
</dbReference>